<organism evidence="3 4">
    <name type="scientific">Tetradesmus obliquus</name>
    <name type="common">Green alga</name>
    <name type="synonym">Acutodesmus obliquus</name>
    <dbReference type="NCBI Taxonomy" id="3088"/>
    <lineage>
        <taxon>Eukaryota</taxon>
        <taxon>Viridiplantae</taxon>
        <taxon>Chlorophyta</taxon>
        <taxon>core chlorophytes</taxon>
        <taxon>Chlorophyceae</taxon>
        <taxon>CS clade</taxon>
        <taxon>Sphaeropleales</taxon>
        <taxon>Scenedesmaceae</taxon>
        <taxon>Tetradesmus</taxon>
    </lineage>
</organism>
<protein>
    <recommendedName>
        <fullName evidence="5">Ferric reductase NAD binding domain-containing protein</fullName>
    </recommendedName>
</protein>
<dbReference type="Proteomes" id="UP001244341">
    <property type="component" value="Chromosome 12b"/>
</dbReference>
<keyword evidence="4" id="KW-1185">Reference proteome</keyword>
<reference evidence="3 4" key="1">
    <citation type="submission" date="2023-05" db="EMBL/GenBank/DDBJ databases">
        <title>A 100% complete, gapless, phased diploid assembly of the Scenedesmus obliquus UTEX 3031 genome.</title>
        <authorList>
            <person name="Biondi T.C."/>
            <person name="Hanschen E.R."/>
            <person name="Kwon T."/>
            <person name="Eng W."/>
            <person name="Kruse C.P.S."/>
            <person name="Koehler S.I."/>
            <person name="Kunde Y."/>
            <person name="Gleasner C.D."/>
            <person name="You Mak K.T."/>
            <person name="Polle J."/>
            <person name="Hovde B.T."/>
            <person name="Starkenburg S.R."/>
        </authorList>
    </citation>
    <scope>NUCLEOTIDE SEQUENCE [LARGE SCALE GENOMIC DNA]</scope>
    <source>
        <strain evidence="3 4">DOE0152z</strain>
    </source>
</reference>
<dbReference type="Gene3D" id="3.40.50.80">
    <property type="entry name" value="Nucleotide-binding domain of ferredoxin-NADP reductase (FNR) module"/>
    <property type="match status" value="1"/>
</dbReference>
<evidence type="ECO:0000313" key="3">
    <source>
        <dbReference type="EMBL" id="WIA20574.1"/>
    </source>
</evidence>
<dbReference type="SUPFAM" id="SSF52343">
    <property type="entry name" value="Ferredoxin reductase-like, C-terminal NADP-linked domain"/>
    <property type="match status" value="1"/>
</dbReference>
<evidence type="ECO:0000256" key="2">
    <source>
        <dbReference type="SAM" id="Phobius"/>
    </source>
</evidence>
<feature type="region of interest" description="Disordered" evidence="1">
    <location>
        <begin position="201"/>
        <end position="233"/>
    </location>
</feature>
<accession>A0ABY8UGE7</accession>
<keyword evidence="2" id="KW-0472">Membrane</keyword>
<sequence length="310" mass="31949">MKAFDGWTAKFIARVAQQGVKTSVKMQGPYADVGGPVIDGSAPQHMPDVAAAAAGQRSSQEPLGAIIIAGGVSITPAMAVLQELAAGCSPGRLPVLLLWSFRQRHELELLCPPLLALAGALRLSLTTRLFYTGPMADLQLPRPLSTGKAQKLQLAATACNPLDPVPNQQQHLGSTANAALVKVLSHPDGDLLDQAVVNIMTDPDTSDSDAESSPTKAKTASQPVAAAAAAGAERTAAAESQPRLFVSPLAPGVSLGSVNGQAWLKALLLLVAYAGTLAAVLAGHHIITSSQPEPLPTNQAGALINALMRR</sequence>
<keyword evidence="2" id="KW-0812">Transmembrane</keyword>
<proteinExistence type="predicted"/>
<dbReference type="EMBL" id="CP126219">
    <property type="protein sequence ID" value="WIA20574.1"/>
    <property type="molecule type" value="Genomic_DNA"/>
</dbReference>
<dbReference type="InterPro" id="IPR039261">
    <property type="entry name" value="FNR_nucleotide-bd"/>
</dbReference>
<evidence type="ECO:0000313" key="4">
    <source>
        <dbReference type="Proteomes" id="UP001244341"/>
    </source>
</evidence>
<keyword evidence="2" id="KW-1133">Transmembrane helix</keyword>
<feature type="compositionally biased region" description="Low complexity" evidence="1">
    <location>
        <begin position="217"/>
        <end position="233"/>
    </location>
</feature>
<evidence type="ECO:0008006" key="5">
    <source>
        <dbReference type="Google" id="ProtNLM"/>
    </source>
</evidence>
<gene>
    <name evidence="3" type="ORF">OEZ85_004963</name>
</gene>
<feature type="transmembrane region" description="Helical" evidence="2">
    <location>
        <begin position="266"/>
        <end position="287"/>
    </location>
</feature>
<evidence type="ECO:0000256" key="1">
    <source>
        <dbReference type="SAM" id="MobiDB-lite"/>
    </source>
</evidence>
<name>A0ABY8UGE7_TETOB</name>